<dbReference type="GO" id="GO:0004089">
    <property type="term" value="F:carbonate dehydratase activity"/>
    <property type="evidence" value="ECO:0007669"/>
    <property type="project" value="UniProtKB-EC"/>
</dbReference>
<reference evidence="9" key="1">
    <citation type="submission" date="2016-10" db="EMBL/GenBank/DDBJ databases">
        <authorList>
            <person name="Varghese N."/>
        </authorList>
    </citation>
    <scope>NUCLEOTIDE SEQUENCE [LARGE SCALE GENOMIC DNA]</scope>
    <source>
        <strain evidence="9">DSM 45096 / BCRC 16803 / CGMCC 4.1857 / CIP 109030 / JCM 12277 / KCTC 19219 / NBRC 100920 / 33214</strain>
    </source>
</reference>
<feature type="binding site" evidence="7">
    <location>
        <position position="109"/>
    </location>
    <ligand>
        <name>Zn(2+)</name>
        <dbReference type="ChEBI" id="CHEBI:29105"/>
    </ligand>
</feature>
<name>A0A1H7WTU6_STRJI</name>
<keyword evidence="4 7" id="KW-0862">Zinc</keyword>
<dbReference type="Gene3D" id="3.40.1050.10">
    <property type="entry name" value="Carbonic anhydrase"/>
    <property type="match status" value="1"/>
</dbReference>
<protein>
    <recommendedName>
        <fullName evidence="2">carbonic anhydrase</fullName>
        <ecNumber evidence="2">4.2.1.1</ecNumber>
    </recommendedName>
</protein>
<evidence type="ECO:0000313" key="8">
    <source>
        <dbReference type="EMBL" id="SEM24804.1"/>
    </source>
</evidence>
<dbReference type="EC" id="4.2.1.1" evidence="2"/>
<evidence type="ECO:0000256" key="5">
    <source>
        <dbReference type="ARBA" id="ARBA00024993"/>
    </source>
</evidence>
<feature type="binding site" evidence="7">
    <location>
        <position position="48"/>
    </location>
    <ligand>
        <name>Zn(2+)</name>
        <dbReference type="ChEBI" id="CHEBI:29105"/>
    </ligand>
</feature>
<dbReference type="SUPFAM" id="SSF53056">
    <property type="entry name" value="beta-carbonic anhydrase, cab"/>
    <property type="match status" value="1"/>
</dbReference>
<dbReference type="AlphaFoldDB" id="A0A1H7WTU6"/>
<dbReference type="EMBL" id="FOAZ01000021">
    <property type="protein sequence ID" value="SEM24804.1"/>
    <property type="molecule type" value="Genomic_DNA"/>
</dbReference>
<dbReference type="STRING" id="235985.SAMN05414137_121137"/>
<evidence type="ECO:0000256" key="1">
    <source>
        <dbReference type="ARBA" id="ARBA00006217"/>
    </source>
</evidence>
<evidence type="ECO:0000256" key="4">
    <source>
        <dbReference type="ARBA" id="ARBA00022833"/>
    </source>
</evidence>
<dbReference type="InterPro" id="IPR001765">
    <property type="entry name" value="Carbonic_anhydrase"/>
</dbReference>
<evidence type="ECO:0000256" key="3">
    <source>
        <dbReference type="ARBA" id="ARBA00022723"/>
    </source>
</evidence>
<comment type="cofactor">
    <cofactor evidence="7">
        <name>Zn(2+)</name>
        <dbReference type="ChEBI" id="CHEBI:29105"/>
    </cofactor>
    <text evidence="7">Binds 1 zinc ion per subunit.</text>
</comment>
<dbReference type="PANTHER" id="PTHR43175:SF3">
    <property type="entry name" value="CARBON DISULFIDE HYDROLASE"/>
    <property type="match status" value="1"/>
</dbReference>
<evidence type="ECO:0000313" key="9">
    <source>
        <dbReference type="Proteomes" id="UP000183015"/>
    </source>
</evidence>
<proteinExistence type="inferred from homology"/>
<organism evidence="8 9">
    <name type="scientific">Streptacidiphilus jiangxiensis</name>
    <dbReference type="NCBI Taxonomy" id="235985"/>
    <lineage>
        <taxon>Bacteria</taxon>
        <taxon>Bacillati</taxon>
        <taxon>Actinomycetota</taxon>
        <taxon>Actinomycetes</taxon>
        <taxon>Kitasatosporales</taxon>
        <taxon>Streptomycetaceae</taxon>
        <taxon>Streptacidiphilus</taxon>
    </lineage>
</organism>
<dbReference type="Pfam" id="PF00484">
    <property type="entry name" value="Pro_CA"/>
    <property type="match status" value="1"/>
</dbReference>
<gene>
    <name evidence="8" type="ORF">SAMN05414137_121137</name>
</gene>
<feature type="binding site" evidence="7">
    <location>
        <position position="112"/>
    </location>
    <ligand>
        <name>Zn(2+)</name>
        <dbReference type="ChEBI" id="CHEBI:29105"/>
    </ligand>
</feature>
<evidence type="ECO:0000256" key="7">
    <source>
        <dbReference type="PIRSR" id="PIRSR601765-1"/>
    </source>
</evidence>
<dbReference type="RefSeq" id="WP_042450761.1">
    <property type="nucleotide sequence ID" value="NZ_BBPN01000020.1"/>
</dbReference>
<dbReference type="InterPro" id="IPR036874">
    <property type="entry name" value="Carbonic_anhydrase_sf"/>
</dbReference>
<comment type="function">
    <text evidence="5">Catalyzes the reversible hydration of carbon dioxide to form bicarbonate.</text>
</comment>
<dbReference type="PANTHER" id="PTHR43175">
    <property type="entry name" value="CARBONIC ANHYDRASE"/>
    <property type="match status" value="1"/>
</dbReference>
<dbReference type="Proteomes" id="UP000183015">
    <property type="component" value="Unassembled WGS sequence"/>
</dbReference>
<dbReference type="SMART" id="SM00947">
    <property type="entry name" value="Pro_CA"/>
    <property type="match status" value="1"/>
</dbReference>
<evidence type="ECO:0000256" key="2">
    <source>
        <dbReference type="ARBA" id="ARBA00012925"/>
    </source>
</evidence>
<evidence type="ECO:0000256" key="6">
    <source>
        <dbReference type="ARBA" id="ARBA00048348"/>
    </source>
</evidence>
<keyword evidence="3 7" id="KW-0479">Metal-binding</keyword>
<dbReference type="eggNOG" id="COG0288">
    <property type="taxonomic scope" value="Bacteria"/>
</dbReference>
<dbReference type="GO" id="GO:0008270">
    <property type="term" value="F:zinc ion binding"/>
    <property type="evidence" value="ECO:0007669"/>
    <property type="project" value="InterPro"/>
</dbReference>
<sequence length="193" mass="20158">MTQPETTEPAPAAGTRMAPLLARNDVFARTYTPIPLAPPAAQLIVLTCLDHRVDPATVLGLELGDAPVIRNAGGRVTASVIEDLAYLAFLARRVFGLTGPLFEVAVVHHTQCGTGFLADPAFRSEAAQATGLSEAALAASEVADPHVTVRTDVTRLLAAPLLSPDVSVSGHVYDVDSGRVTTVVAARHPAPLR</sequence>
<comment type="catalytic activity">
    <reaction evidence="6">
        <text>hydrogencarbonate + H(+) = CO2 + H2O</text>
        <dbReference type="Rhea" id="RHEA:10748"/>
        <dbReference type="ChEBI" id="CHEBI:15377"/>
        <dbReference type="ChEBI" id="CHEBI:15378"/>
        <dbReference type="ChEBI" id="CHEBI:16526"/>
        <dbReference type="ChEBI" id="CHEBI:17544"/>
        <dbReference type="EC" id="4.2.1.1"/>
    </reaction>
</comment>
<comment type="similarity">
    <text evidence="1">Belongs to the beta-class carbonic anhydrase family.</text>
</comment>
<accession>A0A1H7WTU6</accession>
<keyword evidence="9" id="KW-1185">Reference proteome</keyword>
<feature type="binding site" evidence="7">
    <location>
        <position position="50"/>
    </location>
    <ligand>
        <name>Zn(2+)</name>
        <dbReference type="ChEBI" id="CHEBI:29105"/>
    </ligand>
</feature>